<dbReference type="EMBL" id="JPKZ01000637">
    <property type="protein sequence ID" value="KHN86253.1"/>
    <property type="molecule type" value="Genomic_DNA"/>
</dbReference>
<name>A0A0B2VXA7_TOXCA</name>
<feature type="non-terminal residue" evidence="1">
    <location>
        <position position="248"/>
    </location>
</feature>
<organism evidence="1 2">
    <name type="scientific">Toxocara canis</name>
    <name type="common">Canine roundworm</name>
    <dbReference type="NCBI Taxonomy" id="6265"/>
    <lineage>
        <taxon>Eukaryota</taxon>
        <taxon>Metazoa</taxon>
        <taxon>Ecdysozoa</taxon>
        <taxon>Nematoda</taxon>
        <taxon>Chromadorea</taxon>
        <taxon>Rhabditida</taxon>
        <taxon>Spirurina</taxon>
        <taxon>Ascaridomorpha</taxon>
        <taxon>Ascaridoidea</taxon>
        <taxon>Toxocaridae</taxon>
        <taxon>Toxocara</taxon>
    </lineage>
</organism>
<accession>A0A0B2VXA7</accession>
<dbReference type="AlphaFoldDB" id="A0A0B2VXA7"/>
<evidence type="ECO:0000313" key="1">
    <source>
        <dbReference type="EMBL" id="KHN86253.1"/>
    </source>
</evidence>
<evidence type="ECO:0000313" key="2">
    <source>
        <dbReference type="Proteomes" id="UP000031036"/>
    </source>
</evidence>
<proteinExistence type="predicted"/>
<sequence>MNETYKQRKAVKFTRNSCYFEKNGKSEQICDEKQLRKRSYNRKEKRHSERSMQHEILWQECGAIAGQGLGDERSLAHMPSDRESTTSRKSRLLLSFGSTTWTRSSGSSYFSNSKYNKSYSVTLIATTSEGGEGYVKLEVNLAGILAANNNQNNLFYVSAAVEGIEARHLLDLIVAYQHFRKVFRQIRSTNAEATKTKIRFVVSPFSFENQIYVLCKNLIIRKKSFFFWAEMKTLDGTRKSLKWKQCFA</sequence>
<gene>
    <name evidence="1" type="ORF">Tcan_00966</name>
</gene>
<comment type="caution">
    <text evidence="1">The sequence shown here is derived from an EMBL/GenBank/DDBJ whole genome shotgun (WGS) entry which is preliminary data.</text>
</comment>
<reference evidence="1 2" key="1">
    <citation type="submission" date="2014-11" db="EMBL/GenBank/DDBJ databases">
        <title>Genetic blueprint of the zoonotic pathogen Toxocara canis.</title>
        <authorList>
            <person name="Zhu X.-Q."/>
            <person name="Korhonen P.K."/>
            <person name="Cai H."/>
            <person name="Young N.D."/>
            <person name="Nejsum P."/>
            <person name="von Samson-Himmelstjerna G."/>
            <person name="Boag P.R."/>
            <person name="Tan P."/>
            <person name="Li Q."/>
            <person name="Min J."/>
            <person name="Yang Y."/>
            <person name="Wang X."/>
            <person name="Fang X."/>
            <person name="Hall R.S."/>
            <person name="Hofmann A."/>
            <person name="Sternberg P.W."/>
            <person name="Jex A.R."/>
            <person name="Gasser R.B."/>
        </authorList>
    </citation>
    <scope>NUCLEOTIDE SEQUENCE [LARGE SCALE GENOMIC DNA]</scope>
    <source>
        <strain evidence="1">PN_DK_2014</strain>
    </source>
</reference>
<protein>
    <submittedName>
        <fullName evidence="1">Uncharacterized protein</fullName>
    </submittedName>
</protein>
<dbReference type="Proteomes" id="UP000031036">
    <property type="component" value="Unassembled WGS sequence"/>
</dbReference>
<keyword evidence="2" id="KW-1185">Reference proteome</keyword>